<dbReference type="RefSeq" id="WP_022776435.1">
    <property type="nucleotide sequence ID" value="NC_022576.1"/>
</dbReference>
<dbReference type="STRING" id="946483.Cenrod_2476"/>
<evidence type="ECO:0000313" key="2">
    <source>
        <dbReference type="Proteomes" id="UP000017184"/>
    </source>
</evidence>
<dbReference type="KEGG" id="cbx:Cenrod_2476"/>
<gene>
    <name evidence="1" type="primary">phnD-1</name>
    <name evidence="1" type="ORF">Cenrod_2476</name>
</gene>
<dbReference type="PATRIC" id="fig|946483.4.peg.2499"/>
<dbReference type="PANTHER" id="PTHR35841">
    <property type="entry name" value="PHOSPHONATES-BINDING PERIPLASMIC PROTEIN"/>
    <property type="match status" value="1"/>
</dbReference>
<sequence>MNQRFCGMQFGSLHRVAWGMVMPFLVVCLAFLSPFAGAQPVYKFGVVPQFEPRKLASIWVPILAELERRTGFKLVMVGAARIPDFEGEFEAGHYDFAYMNPYHSLIAARTQKYVPLVRDGGKKLFGILVTAKDGPIKGIKDLEGKSIAFPAPNAIGASLLMRADLEHLHKLVFTPVWAQTHTSAYLNAALGKVAAAGGVMSTLLQQPPSVRDKLQVIYETRRIAPHPVMAHGRVPAADREKLRQAFLDLGTTPEGRALLSPVPISQIVAASAEDYEEITGWGLEQYYVQGGD</sequence>
<dbReference type="EMBL" id="CP004885">
    <property type="protein sequence ID" value="AGX88530.1"/>
    <property type="molecule type" value="Genomic_DNA"/>
</dbReference>
<proteinExistence type="predicted"/>
<dbReference type="Proteomes" id="UP000017184">
    <property type="component" value="Chromosome"/>
</dbReference>
<name>U5NB39_9BURK</name>
<dbReference type="Pfam" id="PF12974">
    <property type="entry name" value="Phosphonate-bd"/>
    <property type="match status" value="1"/>
</dbReference>
<accession>U5NB39</accession>
<dbReference type="eggNOG" id="COG3221">
    <property type="taxonomic scope" value="Bacteria"/>
</dbReference>
<dbReference type="PANTHER" id="PTHR35841:SF1">
    <property type="entry name" value="PHOSPHONATES-BINDING PERIPLASMIC PROTEIN"/>
    <property type="match status" value="1"/>
</dbReference>
<dbReference type="HOGENOM" id="CLU_051472_7_0_4"/>
<dbReference type="Gene3D" id="3.40.190.10">
    <property type="entry name" value="Periplasmic binding protein-like II"/>
    <property type="match status" value="2"/>
</dbReference>
<evidence type="ECO:0000313" key="1">
    <source>
        <dbReference type="EMBL" id="AGX88530.1"/>
    </source>
</evidence>
<keyword evidence="2" id="KW-1185">Reference proteome</keyword>
<organism evidence="1 2">
    <name type="scientific">Candidatus Symbiobacter mobilis CR</name>
    <dbReference type="NCBI Taxonomy" id="946483"/>
    <lineage>
        <taxon>Bacteria</taxon>
        <taxon>Pseudomonadati</taxon>
        <taxon>Pseudomonadota</taxon>
        <taxon>Betaproteobacteria</taxon>
        <taxon>Burkholderiales</taxon>
        <taxon>Comamonadaceae</taxon>
    </lineage>
</organism>
<dbReference type="SUPFAM" id="SSF53850">
    <property type="entry name" value="Periplasmic binding protein-like II"/>
    <property type="match status" value="1"/>
</dbReference>
<dbReference type="AlphaFoldDB" id="U5NB39"/>
<protein>
    <submittedName>
        <fullName evidence="1">Phosphonate transporter substrate-binding protein</fullName>
    </submittedName>
</protein>
<reference evidence="1 2" key="1">
    <citation type="journal article" date="2013" name="Genome Biol.">
        <title>Genomic analysis reveals key aspects of prokaryotic symbiosis in the phototrophic consortium "Chlorochromatium aggregatum".</title>
        <authorList>
            <person name="Liu Z."/>
            <person name="Muller J."/>
            <person name="Li T."/>
            <person name="Alvey R.M."/>
            <person name="Vogl K."/>
            <person name="Frigaard N.U."/>
            <person name="Rockwell N.C."/>
            <person name="Boyd E.S."/>
            <person name="Tomsho L.P."/>
            <person name="Schuster S.C."/>
            <person name="Henke P."/>
            <person name="Rohde M."/>
            <person name="Overmann J."/>
            <person name="Bryant D.A."/>
        </authorList>
    </citation>
    <scope>NUCLEOTIDE SEQUENCE [LARGE SCALE GENOMIC DNA]</scope>
    <source>
        <strain evidence="1">CR</strain>
    </source>
</reference>